<sequence>MSTRKTLNREKDLDQARIAEGSRYSGMDFSAGIDDATNKGDLHPEQDVEEGIASDSTKEGKGRGWAERRIGQLTAARRSAEEERDRHIEENRQLRAALAAARGMAPPAEEAPGQPEMSPEELLGFHAMAFRLAQAVRDAHGEEAIVPATQALQEKAGLDFDNPAHRELLADIGDHHRAGELYHALSRDPDAAAAIFDAPPRKQFALLAAFAEKAGLNAPKGHASAAPAPAEAGAGISNAPPPVDATPSGTGRAGKRSIYDESLSPEEYVAMRAKKR</sequence>
<accession>A0A506UM61</accession>
<proteinExistence type="predicted"/>
<evidence type="ECO:0000313" key="2">
    <source>
        <dbReference type="EMBL" id="TPW34418.1"/>
    </source>
</evidence>
<dbReference type="RefSeq" id="WP_165601001.1">
    <property type="nucleotide sequence ID" value="NZ_SORZ01000002.1"/>
</dbReference>
<organism evidence="2 3">
    <name type="scientific">Oecophyllibacter saccharovorans</name>
    <dbReference type="NCBI Taxonomy" id="2558360"/>
    <lineage>
        <taxon>Bacteria</taxon>
        <taxon>Pseudomonadati</taxon>
        <taxon>Pseudomonadota</taxon>
        <taxon>Alphaproteobacteria</taxon>
        <taxon>Acetobacterales</taxon>
        <taxon>Acetobacteraceae</taxon>
        <taxon>Oecophyllibacter</taxon>
    </lineage>
</organism>
<keyword evidence="3" id="KW-1185">Reference proteome</keyword>
<feature type="compositionally biased region" description="Basic and acidic residues" evidence="1">
    <location>
        <begin position="56"/>
        <end position="70"/>
    </location>
</feature>
<comment type="caution">
    <text evidence="2">The sequence shown here is derived from an EMBL/GenBank/DDBJ whole genome shotgun (WGS) entry which is preliminary data.</text>
</comment>
<feature type="region of interest" description="Disordered" evidence="1">
    <location>
        <begin position="99"/>
        <end position="118"/>
    </location>
</feature>
<name>A0A506UM61_9PROT</name>
<evidence type="ECO:0000313" key="3">
    <source>
        <dbReference type="Proteomes" id="UP000315037"/>
    </source>
</evidence>
<dbReference type="EMBL" id="SORZ01000002">
    <property type="protein sequence ID" value="TPW34418.1"/>
    <property type="molecule type" value="Genomic_DNA"/>
</dbReference>
<reference evidence="2 3" key="1">
    <citation type="submission" date="2019-03" db="EMBL/GenBank/DDBJ databases">
        <title>The complete genome sequence of Neokomagataea sp. Jb2 NBRC113641.</title>
        <authorList>
            <person name="Chua K.-O."/>
            <person name="Chan K.-G."/>
            <person name="See-Too W.-S."/>
        </authorList>
    </citation>
    <scope>NUCLEOTIDE SEQUENCE [LARGE SCALE GENOMIC DNA]</scope>
    <source>
        <strain evidence="2 3">Jb2</strain>
    </source>
</reference>
<feature type="region of interest" description="Disordered" evidence="1">
    <location>
        <begin position="219"/>
        <end position="260"/>
    </location>
</feature>
<feature type="region of interest" description="Disordered" evidence="1">
    <location>
        <begin position="1"/>
        <end position="90"/>
    </location>
</feature>
<evidence type="ECO:0008006" key="4">
    <source>
        <dbReference type="Google" id="ProtNLM"/>
    </source>
</evidence>
<dbReference type="AlphaFoldDB" id="A0A506UM61"/>
<protein>
    <recommendedName>
        <fullName evidence="4">Scaffolding protein</fullName>
    </recommendedName>
</protein>
<evidence type="ECO:0000256" key="1">
    <source>
        <dbReference type="SAM" id="MobiDB-lite"/>
    </source>
</evidence>
<feature type="compositionally biased region" description="Low complexity" evidence="1">
    <location>
        <begin position="99"/>
        <end position="117"/>
    </location>
</feature>
<feature type="compositionally biased region" description="Low complexity" evidence="1">
    <location>
        <begin position="219"/>
        <end position="235"/>
    </location>
</feature>
<dbReference type="Proteomes" id="UP000315037">
    <property type="component" value="Unassembled WGS sequence"/>
</dbReference>
<feature type="compositionally biased region" description="Basic and acidic residues" evidence="1">
    <location>
        <begin position="36"/>
        <end position="46"/>
    </location>
</feature>
<feature type="compositionally biased region" description="Basic and acidic residues" evidence="1">
    <location>
        <begin position="78"/>
        <end position="90"/>
    </location>
</feature>
<feature type="compositionally biased region" description="Basic and acidic residues" evidence="1">
    <location>
        <begin position="7"/>
        <end position="17"/>
    </location>
</feature>
<gene>
    <name evidence="2" type="ORF">E3202_07995</name>
</gene>